<evidence type="ECO:0000313" key="3">
    <source>
        <dbReference type="Proteomes" id="UP000669133"/>
    </source>
</evidence>
<keyword evidence="3" id="KW-1185">Reference proteome</keyword>
<comment type="caution">
    <text evidence="2">The sequence shown here is derived from an EMBL/GenBank/DDBJ whole genome shotgun (WGS) entry which is preliminary data.</text>
</comment>
<evidence type="ECO:0000313" key="2">
    <source>
        <dbReference type="EMBL" id="KAG5418137.1"/>
    </source>
</evidence>
<name>A0A8H7ZA83_9ASCO</name>
<dbReference type="GeneID" id="93653095"/>
<dbReference type="EMBL" id="JAEOAQ010000006">
    <property type="protein sequence ID" value="KAG5418137.1"/>
    <property type="molecule type" value="Genomic_DNA"/>
</dbReference>
<gene>
    <name evidence="2" type="ORF">I9W82_004466</name>
</gene>
<reference evidence="2 3" key="1">
    <citation type="submission" date="2020-12" db="EMBL/GenBank/DDBJ databases">
        <title>Effect of drift, selection, and recombination on the evolution of hybrid genomes in Candida yeast pathogens.</title>
        <authorList>
            <person name="Mixao V."/>
            <person name="Ksiezopolska E."/>
            <person name="Saus E."/>
            <person name="Boekhout T."/>
            <person name="Gacser A."/>
            <person name="Gabaldon T."/>
        </authorList>
    </citation>
    <scope>NUCLEOTIDE SEQUENCE [LARGE SCALE GENOMIC DNA]</scope>
    <source>
        <strain evidence="2 3">BP57</strain>
    </source>
</reference>
<accession>A0A8H7ZA83</accession>
<proteinExistence type="predicted"/>
<organism evidence="2 3">
    <name type="scientific">Candida metapsilosis</name>
    <dbReference type="NCBI Taxonomy" id="273372"/>
    <lineage>
        <taxon>Eukaryota</taxon>
        <taxon>Fungi</taxon>
        <taxon>Dikarya</taxon>
        <taxon>Ascomycota</taxon>
        <taxon>Saccharomycotina</taxon>
        <taxon>Pichiomycetes</taxon>
        <taxon>Debaryomycetaceae</taxon>
        <taxon>Candida/Lodderomyces clade</taxon>
        <taxon>Candida</taxon>
    </lineage>
</organism>
<protein>
    <submittedName>
        <fullName evidence="2">Uncharacterized protein</fullName>
    </submittedName>
</protein>
<dbReference type="RefSeq" id="XP_067547253.1">
    <property type="nucleotide sequence ID" value="XM_067693541.1"/>
</dbReference>
<dbReference type="AlphaFoldDB" id="A0A8H7ZA83"/>
<dbReference type="Proteomes" id="UP000669133">
    <property type="component" value="Unassembled WGS sequence"/>
</dbReference>
<evidence type="ECO:0000256" key="1">
    <source>
        <dbReference type="SAM" id="MobiDB-lite"/>
    </source>
</evidence>
<feature type="region of interest" description="Disordered" evidence="1">
    <location>
        <begin position="165"/>
        <end position="190"/>
    </location>
</feature>
<sequence>MNLHLHISKALELVKNEAPTENLTIEGFHDLVLTSLENDKQESQTHRYFKEGTDPEIKQKCTTIFTNIKELTSFNELPYREKINNVKILEGLNDVVESCYYLCQQDDWVCSLLTFKLLFSFGPLSHRAPIPNIVHDKPPQHTQYDHSLERPKFILPNERSFRKFKIPKTKSEPKPPQPKRQRPSSSGAIGSKISIPQELIQHSATPLGNMFEQVQFNTTKLNNIRMSEIKIARLDRFKFRIPAFYSNEMELTIHLDNSLFPFIAKVTKTEFHHQWSFRIADGAVLRPDVVFVRVVEEGSATKASVLATGEVKVNPLIGFPNPHSTTHVKILRQIVLGAVAAKTNIMLLFTETQIYRLVIKHQYQEGYWMQLFLVMNRFDGQVNENLSLNAAWYLLEKFPEEIPGGIEFWFECSVSSDDTTSLITKLESKK</sequence>